<evidence type="ECO:0000256" key="4">
    <source>
        <dbReference type="ARBA" id="ARBA00023136"/>
    </source>
</evidence>
<evidence type="ECO:0000256" key="6">
    <source>
        <dbReference type="SAM" id="Phobius"/>
    </source>
</evidence>
<feature type="transmembrane region" description="Helical" evidence="6">
    <location>
        <begin position="153"/>
        <end position="179"/>
    </location>
</feature>
<evidence type="ECO:0000259" key="7">
    <source>
        <dbReference type="Pfam" id="PF20684"/>
    </source>
</evidence>
<protein>
    <recommendedName>
        <fullName evidence="7">Rhodopsin domain-containing protein</fullName>
    </recommendedName>
</protein>
<dbReference type="EMBL" id="JAULSU010000002">
    <property type="protein sequence ID" value="KAK0627064.1"/>
    <property type="molecule type" value="Genomic_DNA"/>
</dbReference>
<keyword evidence="4 6" id="KW-0472">Membrane</keyword>
<gene>
    <name evidence="8" type="ORF">B0T14DRAFT_493271</name>
</gene>
<evidence type="ECO:0000256" key="1">
    <source>
        <dbReference type="ARBA" id="ARBA00004141"/>
    </source>
</evidence>
<evidence type="ECO:0000256" key="3">
    <source>
        <dbReference type="ARBA" id="ARBA00022989"/>
    </source>
</evidence>
<comment type="caution">
    <text evidence="8">The sequence shown here is derived from an EMBL/GenBank/DDBJ whole genome shotgun (WGS) entry which is preliminary data.</text>
</comment>
<organism evidence="8 9">
    <name type="scientific">Immersiella caudata</name>
    <dbReference type="NCBI Taxonomy" id="314043"/>
    <lineage>
        <taxon>Eukaryota</taxon>
        <taxon>Fungi</taxon>
        <taxon>Dikarya</taxon>
        <taxon>Ascomycota</taxon>
        <taxon>Pezizomycotina</taxon>
        <taxon>Sordariomycetes</taxon>
        <taxon>Sordariomycetidae</taxon>
        <taxon>Sordariales</taxon>
        <taxon>Lasiosphaeriaceae</taxon>
        <taxon>Immersiella</taxon>
    </lineage>
</organism>
<dbReference type="InterPro" id="IPR049326">
    <property type="entry name" value="Rhodopsin_dom_fungi"/>
</dbReference>
<sequence>MASNKKYGLILPILDIAFSVVVYVIRIIIRRLFFDPADWTVTIAVAANAASCGLTIAAIKHGFGEHTSGIPEGSASLLLWDRILGVNASGFARTSIALFHLRLHQDIGLNPLWKYAFRTIGILQILFIILYEAVQLHLCKKFEPQCLGHGQTIAFSIISTAIYVLSDFIFTATFIHYILRLPSLRWQEKAYLIVQASCLLATACEIPKMVFLFASDAGTSDAMWELTLMPRFIWCKVGEAAIVITACTQPLTRATREVLGRLGESVRIQTSADIAILEEGEWYGEKRVYTASASEFPEGDSTVLYAAYIRDR</sequence>
<keyword evidence="3 6" id="KW-1133">Transmembrane helix</keyword>
<evidence type="ECO:0000256" key="5">
    <source>
        <dbReference type="ARBA" id="ARBA00038359"/>
    </source>
</evidence>
<dbReference type="Pfam" id="PF20684">
    <property type="entry name" value="Fung_rhodopsin"/>
    <property type="match status" value="1"/>
</dbReference>
<proteinExistence type="inferred from homology"/>
<evidence type="ECO:0000313" key="9">
    <source>
        <dbReference type="Proteomes" id="UP001175000"/>
    </source>
</evidence>
<dbReference type="InterPro" id="IPR052337">
    <property type="entry name" value="SAT4-like"/>
</dbReference>
<feature type="transmembrane region" description="Helical" evidence="6">
    <location>
        <begin position="115"/>
        <end position="133"/>
    </location>
</feature>
<feature type="transmembrane region" description="Helical" evidence="6">
    <location>
        <begin position="6"/>
        <end position="29"/>
    </location>
</feature>
<dbReference type="GO" id="GO:0016020">
    <property type="term" value="C:membrane"/>
    <property type="evidence" value="ECO:0007669"/>
    <property type="project" value="UniProtKB-SubCell"/>
</dbReference>
<name>A0AA40C738_9PEZI</name>
<comment type="subcellular location">
    <subcellularLocation>
        <location evidence="1">Membrane</location>
        <topology evidence="1">Multi-pass membrane protein</topology>
    </subcellularLocation>
</comment>
<dbReference type="AlphaFoldDB" id="A0AA40C738"/>
<keyword evidence="2 6" id="KW-0812">Transmembrane</keyword>
<feature type="transmembrane region" description="Helical" evidence="6">
    <location>
        <begin position="41"/>
        <end position="63"/>
    </location>
</feature>
<dbReference type="Proteomes" id="UP001175000">
    <property type="component" value="Unassembled WGS sequence"/>
</dbReference>
<accession>A0AA40C738</accession>
<keyword evidence="9" id="KW-1185">Reference proteome</keyword>
<evidence type="ECO:0000313" key="8">
    <source>
        <dbReference type="EMBL" id="KAK0627064.1"/>
    </source>
</evidence>
<feature type="domain" description="Rhodopsin" evidence="7">
    <location>
        <begin position="25"/>
        <end position="250"/>
    </location>
</feature>
<dbReference type="PANTHER" id="PTHR33048:SF129">
    <property type="entry name" value="INTEGRAL MEMBRANE PROTEIN-RELATED"/>
    <property type="match status" value="1"/>
</dbReference>
<dbReference type="PANTHER" id="PTHR33048">
    <property type="entry name" value="PTH11-LIKE INTEGRAL MEMBRANE PROTEIN (AFU_ORTHOLOGUE AFUA_5G11245)"/>
    <property type="match status" value="1"/>
</dbReference>
<reference evidence="8" key="1">
    <citation type="submission" date="2023-06" db="EMBL/GenBank/DDBJ databases">
        <title>Genome-scale phylogeny and comparative genomics of the fungal order Sordariales.</title>
        <authorList>
            <consortium name="Lawrence Berkeley National Laboratory"/>
            <person name="Hensen N."/>
            <person name="Bonometti L."/>
            <person name="Westerberg I."/>
            <person name="Brannstrom I.O."/>
            <person name="Guillou S."/>
            <person name="Cros-Aarteil S."/>
            <person name="Calhoun S."/>
            <person name="Haridas S."/>
            <person name="Kuo A."/>
            <person name="Mondo S."/>
            <person name="Pangilinan J."/>
            <person name="Riley R."/>
            <person name="Labutti K."/>
            <person name="Andreopoulos B."/>
            <person name="Lipzen A."/>
            <person name="Chen C."/>
            <person name="Yanf M."/>
            <person name="Daum C."/>
            <person name="Ng V."/>
            <person name="Clum A."/>
            <person name="Steindorff A."/>
            <person name="Ohm R."/>
            <person name="Martin F."/>
            <person name="Silar P."/>
            <person name="Natvig D."/>
            <person name="Lalanne C."/>
            <person name="Gautier V."/>
            <person name="Ament-Velasquez S.L."/>
            <person name="Kruys A."/>
            <person name="Hutchinson M.I."/>
            <person name="Powell A.J."/>
            <person name="Barry K."/>
            <person name="Miller A.N."/>
            <person name="Grigoriev I.V."/>
            <person name="Debuchy R."/>
            <person name="Gladieux P."/>
            <person name="Thoren M.H."/>
            <person name="Johannesson H."/>
        </authorList>
    </citation>
    <scope>NUCLEOTIDE SEQUENCE</scope>
    <source>
        <strain evidence="8">CBS 606.72</strain>
    </source>
</reference>
<evidence type="ECO:0000256" key="2">
    <source>
        <dbReference type="ARBA" id="ARBA00022692"/>
    </source>
</evidence>
<comment type="similarity">
    <text evidence="5">Belongs to the SAT4 family.</text>
</comment>